<comment type="caution">
    <text evidence="3">The sequence shown here is derived from an EMBL/GenBank/DDBJ whole genome shotgun (WGS) entry which is preliminary data.</text>
</comment>
<evidence type="ECO:0000256" key="2">
    <source>
        <dbReference type="SAM" id="SignalP"/>
    </source>
</evidence>
<dbReference type="Proteomes" id="UP001172155">
    <property type="component" value="Unassembled WGS sequence"/>
</dbReference>
<feature type="chain" id="PRO_5041447172" description="Secreted protein" evidence="2">
    <location>
        <begin position="26"/>
        <end position="167"/>
    </location>
</feature>
<protein>
    <recommendedName>
        <fullName evidence="5">Secreted protein</fullName>
    </recommendedName>
</protein>
<organism evidence="3 4">
    <name type="scientific">Schizothecium vesticola</name>
    <dbReference type="NCBI Taxonomy" id="314040"/>
    <lineage>
        <taxon>Eukaryota</taxon>
        <taxon>Fungi</taxon>
        <taxon>Dikarya</taxon>
        <taxon>Ascomycota</taxon>
        <taxon>Pezizomycotina</taxon>
        <taxon>Sordariomycetes</taxon>
        <taxon>Sordariomycetidae</taxon>
        <taxon>Sordariales</taxon>
        <taxon>Schizotheciaceae</taxon>
        <taxon>Schizothecium</taxon>
    </lineage>
</organism>
<evidence type="ECO:0000313" key="3">
    <source>
        <dbReference type="EMBL" id="KAK0754720.1"/>
    </source>
</evidence>
<proteinExistence type="predicted"/>
<dbReference type="EMBL" id="JAUKUD010000001">
    <property type="protein sequence ID" value="KAK0754720.1"/>
    <property type="molecule type" value="Genomic_DNA"/>
</dbReference>
<gene>
    <name evidence="3" type="ORF">B0T18DRAFT_399818</name>
</gene>
<name>A0AA40FBP4_9PEZI</name>
<evidence type="ECO:0000313" key="4">
    <source>
        <dbReference type="Proteomes" id="UP001172155"/>
    </source>
</evidence>
<feature type="signal peptide" evidence="2">
    <location>
        <begin position="1"/>
        <end position="25"/>
    </location>
</feature>
<keyword evidence="2" id="KW-0732">Signal</keyword>
<feature type="region of interest" description="Disordered" evidence="1">
    <location>
        <begin position="61"/>
        <end position="112"/>
    </location>
</feature>
<feature type="compositionally biased region" description="Gly residues" evidence="1">
    <location>
        <begin position="82"/>
        <end position="91"/>
    </location>
</feature>
<keyword evidence="4" id="KW-1185">Reference proteome</keyword>
<sequence length="167" mass="18095">MSTADELACTLRLLIISAAATAAAASMSRTLGSSWLSSWRPAAASAAAALLVSARAYAKRGSGEGREGEDEDMTAGPCSRGRLGGRAGGRAGRNRRSLVVGRSDSDSGSLILGNTRNQVRDQLWTRGRRRKRRTQETLLLLLEQGRTACPWSARRWFADEWPYLETV</sequence>
<reference evidence="3" key="1">
    <citation type="submission" date="2023-06" db="EMBL/GenBank/DDBJ databases">
        <title>Genome-scale phylogeny and comparative genomics of the fungal order Sordariales.</title>
        <authorList>
            <consortium name="Lawrence Berkeley National Laboratory"/>
            <person name="Hensen N."/>
            <person name="Bonometti L."/>
            <person name="Westerberg I."/>
            <person name="Brannstrom I.O."/>
            <person name="Guillou S."/>
            <person name="Cros-Aarteil S."/>
            <person name="Calhoun S."/>
            <person name="Haridas S."/>
            <person name="Kuo A."/>
            <person name="Mondo S."/>
            <person name="Pangilinan J."/>
            <person name="Riley R."/>
            <person name="LaButti K."/>
            <person name="Andreopoulos B."/>
            <person name="Lipzen A."/>
            <person name="Chen C."/>
            <person name="Yanf M."/>
            <person name="Daum C."/>
            <person name="Ng V."/>
            <person name="Clum A."/>
            <person name="Steindorff A."/>
            <person name="Ohm R."/>
            <person name="Martin F."/>
            <person name="Silar P."/>
            <person name="Natvig D."/>
            <person name="Lalanne C."/>
            <person name="Gautier V."/>
            <person name="Ament-velasquez S.L."/>
            <person name="Kruys A."/>
            <person name="Hutchinson M.I."/>
            <person name="Powell A.J."/>
            <person name="Barry K."/>
            <person name="Miller A.N."/>
            <person name="Grigoriev I.V."/>
            <person name="Debuchy R."/>
            <person name="Gladieux P."/>
            <person name="Thoren M.H."/>
            <person name="Johannesson H."/>
        </authorList>
    </citation>
    <scope>NUCLEOTIDE SEQUENCE</scope>
    <source>
        <strain evidence="3">SMH3187-1</strain>
    </source>
</reference>
<evidence type="ECO:0000256" key="1">
    <source>
        <dbReference type="SAM" id="MobiDB-lite"/>
    </source>
</evidence>
<evidence type="ECO:0008006" key="5">
    <source>
        <dbReference type="Google" id="ProtNLM"/>
    </source>
</evidence>
<dbReference type="AlphaFoldDB" id="A0AA40FBP4"/>
<accession>A0AA40FBP4</accession>